<evidence type="ECO:0000313" key="7">
    <source>
        <dbReference type="Proteomes" id="UP000008827"/>
    </source>
</evidence>
<dbReference type="InterPro" id="IPR031425">
    <property type="entry name" value="NPR1/NH1-interacting"/>
</dbReference>
<evidence type="ECO:0000313" key="5">
    <source>
        <dbReference type="EMBL" id="KRG96695.1"/>
    </source>
</evidence>
<protein>
    <submittedName>
        <fullName evidence="5 6">Uncharacterized protein</fullName>
    </submittedName>
</protein>
<sequence>MLRSMEGEERRKRKIENEEENEEQKMEKFFALIKRTKDVRDRFYKEKLTDTKKIDGEKAAAGGTSTIWNPKFQPEDFIDSGEMAKRNNINIVSGHGHDHASPSEKELMIEKKQDSQEATPAAAQDNEEKDKASEHFLDLKLSL</sequence>
<dbReference type="PANTHER" id="PTHR33669">
    <property type="entry name" value="PROTEIN NEGATIVE REGULATOR OF RESISTANCE"/>
    <property type="match status" value="1"/>
</dbReference>
<dbReference type="Proteomes" id="UP000008827">
    <property type="component" value="Chromosome 19"/>
</dbReference>
<evidence type="ECO:0000313" key="6">
    <source>
        <dbReference type="EnsemblPlants" id="KRG96695"/>
    </source>
</evidence>
<dbReference type="PaxDb" id="3847-GLYMA19G41460.2"/>
<evidence type="ECO:0000256" key="1">
    <source>
        <dbReference type="ARBA" id="ARBA00004123"/>
    </source>
</evidence>
<evidence type="ECO:0000256" key="4">
    <source>
        <dbReference type="SAM" id="MobiDB-lite"/>
    </source>
</evidence>
<dbReference type="STRING" id="3847.K7MZS6"/>
<evidence type="ECO:0000256" key="2">
    <source>
        <dbReference type="ARBA" id="ARBA00009937"/>
    </source>
</evidence>
<comment type="similarity">
    <text evidence="2">Belongs to the NPR1-interactor family.</text>
</comment>
<gene>
    <name evidence="6" type="primary">LOC100797074</name>
    <name evidence="5" type="ORF">GLYMA_19G226800</name>
</gene>
<dbReference type="eggNOG" id="ENOG502SACN">
    <property type="taxonomic scope" value="Eukaryota"/>
</dbReference>
<proteinExistence type="inferred from homology"/>
<feature type="compositionally biased region" description="Basic and acidic residues" evidence="4">
    <location>
        <begin position="95"/>
        <end position="115"/>
    </location>
</feature>
<dbReference type="AlphaFoldDB" id="K7MZS6"/>
<comment type="subcellular location">
    <subcellularLocation>
        <location evidence="1">Nucleus</location>
    </subcellularLocation>
</comment>
<dbReference type="EMBL" id="CM000852">
    <property type="protein sequence ID" value="KRG96695.1"/>
    <property type="molecule type" value="Genomic_DNA"/>
</dbReference>
<dbReference type="EnsemblPlants" id="KRG96695">
    <property type="protein sequence ID" value="KRG96695"/>
    <property type="gene ID" value="GLYMA_19G226800"/>
</dbReference>
<dbReference type="GO" id="GO:0010112">
    <property type="term" value="P:regulation of systemic acquired resistance"/>
    <property type="evidence" value="ECO:0007669"/>
    <property type="project" value="InterPro"/>
</dbReference>
<feature type="compositionally biased region" description="Basic and acidic residues" evidence="4">
    <location>
        <begin position="126"/>
        <end position="143"/>
    </location>
</feature>
<dbReference type="Gramene" id="KRG96695">
    <property type="protein sequence ID" value="KRG96695"/>
    <property type="gene ID" value="GLYMA_19G226800"/>
</dbReference>
<dbReference type="PANTHER" id="PTHR33669:SF26">
    <property type="entry name" value="PROTEIN NIM1-INTERACTING 3"/>
    <property type="match status" value="1"/>
</dbReference>
<dbReference type="GO" id="GO:0005634">
    <property type="term" value="C:nucleus"/>
    <property type="evidence" value="ECO:0007669"/>
    <property type="project" value="UniProtKB-SubCell"/>
</dbReference>
<accession>K7MZS6</accession>
<keyword evidence="7" id="KW-1185">Reference proteome</keyword>
<dbReference type="Pfam" id="PF15699">
    <property type="entry name" value="NPR1_interact"/>
    <property type="match status" value="1"/>
</dbReference>
<reference evidence="6" key="2">
    <citation type="submission" date="2018-02" db="UniProtKB">
        <authorList>
            <consortium name="EnsemblPlants"/>
        </authorList>
    </citation>
    <scope>IDENTIFICATION</scope>
    <source>
        <strain evidence="6">Williams 82</strain>
    </source>
</reference>
<organism evidence="6">
    <name type="scientific">Glycine max</name>
    <name type="common">Soybean</name>
    <name type="synonym">Glycine hispida</name>
    <dbReference type="NCBI Taxonomy" id="3847"/>
    <lineage>
        <taxon>Eukaryota</taxon>
        <taxon>Viridiplantae</taxon>
        <taxon>Streptophyta</taxon>
        <taxon>Embryophyta</taxon>
        <taxon>Tracheophyta</taxon>
        <taxon>Spermatophyta</taxon>
        <taxon>Magnoliopsida</taxon>
        <taxon>eudicotyledons</taxon>
        <taxon>Gunneridae</taxon>
        <taxon>Pentapetalae</taxon>
        <taxon>rosids</taxon>
        <taxon>fabids</taxon>
        <taxon>Fabales</taxon>
        <taxon>Fabaceae</taxon>
        <taxon>Papilionoideae</taxon>
        <taxon>50 kb inversion clade</taxon>
        <taxon>NPAAA clade</taxon>
        <taxon>indigoferoid/millettioid clade</taxon>
        <taxon>Phaseoleae</taxon>
        <taxon>Glycine</taxon>
        <taxon>Glycine subgen. Soja</taxon>
    </lineage>
</organism>
<dbReference type="ExpressionAtlas" id="K7MZS6">
    <property type="expression patterns" value="baseline and differential"/>
</dbReference>
<evidence type="ECO:0000256" key="3">
    <source>
        <dbReference type="ARBA" id="ARBA00023242"/>
    </source>
</evidence>
<name>K7MZS6_SOYBN</name>
<keyword evidence="3" id="KW-0539">Nucleus</keyword>
<feature type="compositionally biased region" description="Basic and acidic residues" evidence="4">
    <location>
        <begin position="1"/>
        <end position="10"/>
    </location>
</feature>
<reference evidence="5" key="3">
    <citation type="submission" date="2018-07" db="EMBL/GenBank/DDBJ databases">
        <title>WGS assembly of Glycine max.</title>
        <authorList>
            <person name="Schmutz J."/>
            <person name="Cannon S."/>
            <person name="Schlueter J."/>
            <person name="Ma J."/>
            <person name="Mitros T."/>
            <person name="Nelson W."/>
            <person name="Hyten D."/>
            <person name="Song Q."/>
            <person name="Thelen J."/>
            <person name="Cheng J."/>
            <person name="Xu D."/>
            <person name="Hellsten U."/>
            <person name="May G."/>
            <person name="Yu Y."/>
            <person name="Sakurai T."/>
            <person name="Umezawa T."/>
            <person name="Bhattacharyya M."/>
            <person name="Sandhu D."/>
            <person name="Valliyodan B."/>
            <person name="Lindquist E."/>
            <person name="Peto M."/>
            <person name="Grant D."/>
            <person name="Shu S."/>
            <person name="Goodstein D."/>
            <person name="Barry K."/>
            <person name="Futrell-Griggs M."/>
            <person name="Abernathy B."/>
            <person name="Du J."/>
            <person name="Tian Z."/>
            <person name="Zhu L."/>
            <person name="Gill N."/>
            <person name="Joshi T."/>
            <person name="Libault M."/>
            <person name="Sethuraman A."/>
            <person name="Zhang X."/>
            <person name="Shinozaki K."/>
            <person name="Nguyen H."/>
            <person name="Wing R."/>
            <person name="Cregan P."/>
            <person name="Specht J."/>
            <person name="Grimwood J."/>
            <person name="Rokhsar D."/>
            <person name="Stacey G."/>
            <person name="Shoemaker R."/>
            <person name="Jackson S."/>
        </authorList>
    </citation>
    <scope>NUCLEOTIDE SEQUENCE</scope>
    <source>
        <tissue evidence="5">Callus</tissue>
    </source>
</reference>
<feature type="region of interest" description="Disordered" evidence="4">
    <location>
        <begin position="1"/>
        <end position="24"/>
    </location>
</feature>
<feature type="region of interest" description="Disordered" evidence="4">
    <location>
        <begin position="92"/>
        <end position="143"/>
    </location>
</feature>
<reference evidence="5 6" key="1">
    <citation type="journal article" date="2010" name="Nature">
        <title>Genome sequence of the palaeopolyploid soybean.</title>
        <authorList>
            <person name="Schmutz J."/>
            <person name="Cannon S.B."/>
            <person name="Schlueter J."/>
            <person name="Ma J."/>
            <person name="Mitros T."/>
            <person name="Nelson W."/>
            <person name="Hyten D.L."/>
            <person name="Song Q."/>
            <person name="Thelen J.J."/>
            <person name="Cheng J."/>
            <person name="Xu D."/>
            <person name="Hellsten U."/>
            <person name="May G.D."/>
            <person name="Yu Y."/>
            <person name="Sakurai T."/>
            <person name="Umezawa T."/>
            <person name="Bhattacharyya M.K."/>
            <person name="Sandhu D."/>
            <person name="Valliyodan B."/>
            <person name="Lindquist E."/>
            <person name="Peto M."/>
            <person name="Grant D."/>
            <person name="Shu S."/>
            <person name="Goodstein D."/>
            <person name="Barry K."/>
            <person name="Futrell-Griggs M."/>
            <person name="Abernathy B."/>
            <person name="Du J."/>
            <person name="Tian Z."/>
            <person name="Zhu L."/>
            <person name="Gill N."/>
            <person name="Joshi T."/>
            <person name="Libault M."/>
            <person name="Sethuraman A."/>
            <person name="Zhang X.-C."/>
            <person name="Shinozaki K."/>
            <person name="Nguyen H.T."/>
            <person name="Wing R.A."/>
            <person name="Cregan P."/>
            <person name="Specht J."/>
            <person name="Grimwood J."/>
            <person name="Rokhsar D."/>
            <person name="Stacey G."/>
            <person name="Shoemaker R.C."/>
            <person name="Jackson S.A."/>
        </authorList>
    </citation>
    <scope>NUCLEOTIDE SEQUENCE [LARGE SCALE GENOMIC DNA]</scope>
    <source>
        <strain evidence="6">cv. Williams 82</strain>
        <tissue evidence="5">Callus</tissue>
    </source>
</reference>